<feature type="compositionally biased region" description="Low complexity" evidence="2">
    <location>
        <begin position="442"/>
        <end position="453"/>
    </location>
</feature>
<feature type="compositionally biased region" description="Polar residues" evidence="2">
    <location>
        <begin position="95"/>
        <end position="105"/>
    </location>
</feature>
<evidence type="ECO:0000313" key="6">
    <source>
        <dbReference type="Proteomes" id="UP000838756"/>
    </source>
</evidence>
<dbReference type="Pfam" id="PF06482">
    <property type="entry name" value="Endostatin"/>
    <property type="match status" value="1"/>
</dbReference>
<feature type="compositionally biased region" description="Basic and acidic residues" evidence="2">
    <location>
        <begin position="471"/>
        <end position="486"/>
    </location>
</feature>
<name>A0A8S4RXY8_9NEOP</name>
<proteinExistence type="predicted"/>
<feature type="compositionally biased region" description="Pro residues" evidence="2">
    <location>
        <begin position="249"/>
        <end position="260"/>
    </location>
</feature>
<dbReference type="GO" id="GO:0005581">
    <property type="term" value="C:collagen trimer"/>
    <property type="evidence" value="ECO:0007669"/>
    <property type="project" value="UniProtKB-KW"/>
</dbReference>
<evidence type="ECO:0000256" key="1">
    <source>
        <dbReference type="ARBA" id="ARBA00023119"/>
    </source>
</evidence>
<dbReference type="GO" id="GO:0031012">
    <property type="term" value="C:extracellular matrix"/>
    <property type="evidence" value="ECO:0007669"/>
    <property type="project" value="TreeGrafter"/>
</dbReference>
<dbReference type="InterPro" id="IPR050149">
    <property type="entry name" value="Collagen_superfamily"/>
</dbReference>
<feature type="compositionally biased region" description="Basic and acidic residues" evidence="2">
    <location>
        <begin position="108"/>
        <end position="149"/>
    </location>
</feature>
<dbReference type="OrthoDB" id="5983381at2759"/>
<organism evidence="5 6">
    <name type="scientific">Pararge aegeria aegeria</name>
    <dbReference type="NCBI Taxonomy" id="348720"/>
    <lineage>
        <taxon>Eukaryota</taxon>
        <taxon>Metazoa</taxon>
        <taxon>Ecdysozoa</taxon>
        <taxon>Arthropoda</taxon>
        <taxon>Hexapoda</taxon>
        <taxon>Insecta</taxon>
        <taxon>Pterygota</taxon>
        <taxon>Neoptera</taxon>
        <taxon>Endopterygota</taxon>
        <taxon>Lepidoptera</taxon>
        <taxon>Glossata</taxon>
        <taxon>Ditrysia</taxon>
        <taxon>Papilionoidea</taxon>
        <taxon>Nymphalidae</taxon>
        <taxon>Satyrinae</taxon>
        <taxon>Satyrini</taxon>
        <taxon>Parargina</taxon>
        <taxon>Pararge</taxon>
    </lineage>
</organism>
<keyword evidence="1" id="KW-0176">Collagen</keyword>
<dbReference type="InterPro" id="IPR016187">
    <property type="entry name" value="CTDL_fold"/>
</dbReference>
<keyword evidence="6" id="KW-1185">Reference proteome</keyword>
<feature type="domain" description="Collagen type XV/XVIII trimerization" evidence="4">
    <location>
        <begin position="582"/>
        <end position="627"/>
    </location>
</feature>
<dbReference type="PANTHER" id="PTHR24023:SF1082">
    <property type="entry name" value="COLLAGEN TRIPLE HELIX REPEAT"/>
    <property type="match status" value="1"/>
</dbReference>
<feature type="compositionally biased region" description="Polar residues" evidence="2">
    <location>
        <begin position="69"/>
        <end position="84"/>
    </location>
</feature>
<evidence type="ECO:0000259" key="3">
    <source>
        <dbReference type="Pfam" id="PF06482"/>
    </source>
</evidence>
<feature type="compositionally biased region" description="Basic and acidic residues" evidence="2">
    <location>
        <begin position="493"/>
        <end position="504"/>
    </location>
</feature>
<feature type="compositionally biased region" description="Basic and acidic residues" evidence="2">
    <location>
        <begin position="402"/>
        <end position="425"/>
    </location>
</feature>
<dbReference type="GO" id="GO:0005615">
    <property type="term" value="C:extracellular space"/>
    <property type="evidence" value="ECO:0007669"/>
    <property type="project" value="TreeGrafter"/>
</dbReference>
<dbReference type="Proteomes" id="UP000838756">
    <property type="component" value="Unassembled WGS sequence"/>
</dbReference>
<feature type="compositionally biased region" description="Basic and acidic residues" evidence="2">
    <location>
        <begin position="368"/>
        <end position="384"/>
    </location>
</feature>
<comment type="caution">
    <text evidence="5">The sequence shown here is derived from an EMBL/GenBank/DDBJ whole genome shotgun (WGS) entry which is preliminary data.</text>
</comment>
<protein>
    <submittedName>
        <fullName evidence="5">Jg11892 protein</fullName>
    </submittedName>
</protein>
<dbReference type="InterPro" id="IPR008160">
    <property type="entry name" value="Collagen"/>
</dbReference>
<dbReference type="Gene3D" id="3.40.1620.70">
    <property type="match status" value="1"/>
</dbReference>
<dbReference type="PANTHER" id="PTHR24023">
    <property type="entry name" value="COLLAGEN ALPHA"/>
    <property type="match status" value="1"/>
</dbReference>
<dbReference type="Pfam" id="PF01391">
    <property type="entry name" value="Collagen"/>
    <property type="match status" value="3"/>
</dbReference>
<dbReference type="InterPro" id="IPR016186">
    <property type="entry name" value="C-type_lectin-like/link_sf"/>
</dbReference>
<feature type="region of interest" description="Disordered" evidence="2">
    <location>
        <begin position="366"/>
        <end position="510"/>
    </location>
</feature>
<dbReference type="Gene3D" id="3.10.100.10">
    <property type="entry name" value="Mannose-Binding Protein A, subunit A"/>
    <property type="match status" value="1"/>
</dbReference>
<dbReference type="SUPFAM" id="SSF56436">
    <property type="entry name" value="C-type lectin-like"/>
    <property type="match status" value="1"/>
</dbReference>
<feature type="region of interest" description="Disordered" evidence="2">
    <location>
        <begin position="69"/>
        <end position="263"/>
    </location>
</feature>
<feature type="region of interest" description="Disordered" evidence="2">
    <location>
        <begin position="275"/>
        <end position="354"/>
    </location>
</feature>
<dbReference type="EMBL" id="CAKXAJ010025676">
    <property type="protein sequence ID" value="CAH2242734.1"/>
    <property type="molecule type" value="Genomic_DNA"/>
</dbReference>
<reference evidence="5" key="1">
    <citation type="submission" date="2022-03" db="EMBL/GenBank/DDBJ databases">
        <authorList>
            <person name="Lindestad O."/>
        </authorList>
    </citation>
    <scope>NUCLEOTIDE SEQUENCE</scope>
</reference>
<evidence type="ECO:0000256" key="2">
    <source>
        <dbReference type="SAM" id="MobiDB-lite"/>
    </source>
</evidence>
<sequence>MILQKTLDLPMYTFKKCVKTHLVQRGYYTFDEFLNDKGAIQNLQIFPNPEIYGRDNICNDAFSFPDSIEPNSSTDKLHTTQKPQNLKFIRGDVQDFSNDPNVEETTNLEEKSKKTEIREKGDKGEMGNKGEKGEQGQKGEQGNKGDDGKSITGHEGPQGPKGPPGAPGVAGERGDNGKCECVAGPRGEHGLPGLRGEPGVNGLAGLPGTPGERGPPGLNGTKGEPGVQGIAGMVGPEGPKGPPGKDGDPGPPGETGPPGKPGTVIKEIVEAKKIITCEKGDMGPIGPAGRDGRDGENGKKGDQGAKGERGYQVIEHIQGQDGKPGPPGEKGDTGMSGINGIPGEPGSNGKKGEKGDIGEAIVVQIKGGKGEKGSPGEKGDKGLEGVKGTDGTNGPQGPPGERGLRGEKGESGTDGKMGHKGEPGEPGRPGNVPTAAISKGSKGQQGPHGPRGPQGHKGKTGPRGPAGLKGPKGDKGDLGVKGEKGDTPFIDVGKLKGEKGDRGEIGPAGKMGIPGTPGKCESCNSHVVSGPPGLPGPAGPPGTSITGPKGEPGQIIKSSLFDFDNSKGTLEDEDDFYTAGTVIYKTRRALFKKTSSIPQGTLAFIMEEQELLLRVGKGWKYVFIDSVIHTSAVLTPPKYNTLQSSKLQVPKPNNERYIRLVALNKPYPGNMLTAANRTGRNAVNQECYRQGSKSFHTNNFVAFLATNVDDLKSVGKTGMNSNLPVQNSRGEVLFDSWSSMFNGSGALLNNSIYSFNGKSIFIDPTWRTKAVWLGSDSFGSRSPRFSCDNWQSDNAISKGTASSLAGRRLLELKEYPCNKELIVLCVEVTSRTQVLKSNARRRHHRSRMSMAESTFYNQIPET</sequence>
<dbReference type="InterPro" id="IPR010515">
    <property type="entry name" value="Collagenase_NC10/endostatin"/>
</dbReference>
<gene>
    <name evidence="5" type="primary">jg11892</name>
    <name evidence="5" type="ORF">PAEG_LOCUS18971</name>
</gene>
<feature type="compositionally biased region" description="Basic and acidic residues" evidence="2">
    <location>
        <begin position="290"/>
        <end position="309"/>
    </location>
</feature>
<dbReference type="InterPro" id="IPR045463">
    <property type="entry name" value="XV/XVIII_trimerization_dom"/>
</dbReference>
<evidence type="ECO:0000313" key="5">
    <source>
        <dbReference type="EMBL" id="CAH2242734.1"/>
    </source>
</evidence>
<dbReference type="AlphaFoldDB" id="A0A8S4RXY8"/>
<accession>A0A8S4RXY8</accession>
<evidence type="ECO:0000259" key="4">
    <source>
        <dbReference type="Pfam" id="PF20010"/>
    </source>
</evidence>
<feature type="domain" description="Collagenase NC10/endostatin" evidence="3">
    <location>
        <begin position="659"/>
        <end position="828"/>
    </location>
</feature>
<dbReference type="Pfam" id="PF20010">
    <property type="entry name" value="Collagen_trimer"/>
    <property type="match status" value="1"/>
</dbReference>